<sequence length="277" mass="30385">MTMHAVRIDMRFTGPPPGDVPAAHLNLFLGALRKNGQVCGREWPIVMDSGACVTTVLTPAADSLDARYHGTYVRRCIADAQLAGITFAWSLIGEECDSAEACGCADPGAYVLFTTYLTLESPVRCMDCFGPVPLYRFTAPPDTEFHDVISWQSDYQSCDHLQMNCTVLEKAATRQMSVIDSALSAAGRACCAVLSERAGKPFYYYLYRDKGRSAALEAQRRCPACDGPWQLPARLHGCFDFRCDNCRLLSNVAFNLRASYMMTAPDQLPAPIAPCPP</sequence>
<proteinExistence type="predicted"/>
<evidence type="ECO:0000313" key="2">
    <source>
        <dbReference type="Proteomes" id="UP000621455"/>
    </source>
</evidence>
<dbReference type="Proteomes" id="UP000621455">
    <property type="component" value="Unassembled WGS sequence"/>
</dbReference>
<organism evidence="1 2">
    <name type="scientific">Massilia frigida</name>
    <dbReference type="NCBI Taxonomy" id="2609281"/>
    <lineage>
        <taxon>Bacteria</taxon>
        <taxon>Pseudomonadati</taxon>
        <taxon>Pseudomonadota</taxon>
        <taxon>Betaproteobacteria</taxon>
        <taxon>Burkholderiales</taxon>
        <taxon>Oxalobacteraceae</taxon>
        <taxon>Telluria group</taxon>
        <taxon>Massilia</taxon>
    </lineage>
</organism>
<comment type="caution">
    <text evidence="1">The sequence shown here is derived from an EMBL/GenBank/DDBJ whole genome shotgun (WGS) entry which is preliminary data.</text>
</comment>
<keyword evidence="2" id="KW-1185">Reference proteome</keyword>
<dbReference type="InterPro" id="IPR016908">
    <property type="entry name" value="UCP029037"/>
</dbReference>
<evidence type="ECO:0000313" key="1">
    <source>
        <dbReference type="EMBL" id="NHZ84069.1"/>
    </source>
</evidence>
<name>A0ABX0NKC2_9BURK</name>
<gene>
    <name evidence="1" type="ORF">F2P44_33125</name>
</gene>
<accession>A0ABX0NKC2</accession>
<dbReference type="EMBL" id="WHJG01000081">
    <property type="protein sequence ID" value="NHZ84069.1"/>
    <property type="molecule type" value="Genomic_DNA"/>
</dbReference>
<reference evidence="1 2" key="1">
    <citation type="submission" date="2019-10" db="EMBL/GenBank/DDBJ databases">
        <title>Taxonomy of Antarctic Massilia spp.: description of Massilia rubra sp. nov., Massilia aquatica sp. nov., Massilia mucilaginosa sp. nov., Massilia frigida sp. nov. isolated from streams, lakes and regoliths.</title>
        <authorList>
            <person name="Holochova P."/>
            <person name="Sedlacek I."/>
            <person name="Kralova S."/>
            <person name="Maslanova I."/>
            <person name="Busse H.-J."/>
            <person name="Stankova E."/>
            <person name="Vrbovska V."/>
            <person name="Kovarovic V."/>
            <person name="Bartak M."/>
            <person name="Svec P."/>
            <person name="Pantucek R."/>
        </authorList>
    </citation>
    <scope>NUCLEOTIDE SEQUENCE [LARGE SCALE GENOMIC DNA]</scope>
    <source>
        <strain evidence="1 2">CCM 8695</strain>
    </source>
</reference>
<protein>
    <submittedName>
        <fullName evidence="1">Uncharacterized protein</fullName>
    </submittedName>
</protein>
<dbReference type="Pfam" id="PF10071">
    <property type="entry name" value="DUF2310"/>
    <property type="match status" value="1"/>
</dbReference>